<accession>Q8FLU2</accession>
<dbReference type="HOGENOM" id="CLU_3006507_0_0_11"/>
<organism evidence="1 2">
    <name type="scientific">Corynebacterium efficiens (strain DSM 44549 / YS-314 / AJ 12310 / JCM 11189 / NBRC 100395)</name>
    <dbReference type="NCBI Taxonomy" id="196164"/>
    <lineage>
        <taxon>Bacteria</taxon>
        <taxon>Bacillati</taxon>
        <taxon>Actinomycetota</taxon>
        <taxon>Actinomycetes</taxon>
        <taxon>Mycobacteriales</taxon>
        <taxon>Corynebacteriaceae</taxon>
        <taxon>Corynebacterium</taxon>
    </lineage>
</organism>
<reference evidence="1 2" key="1">
    <citation type="journal article" date="2003" name="Genome Res.">
        <title>Comparative complete genome sequence analysis of the amino acid replacements responsible for the thermostability of Corynebacterium efficiens.</title>
        <authorList>
            <person name="Nishio Y."/>
            <person name="Nakamura Y."/>
            <person name="Kawarabayasi Y."/>
            <person name="Usuda Y."/>
            <person name="Kimura E."/>
            <person name="Sugimoto S."/>
            <person name="Matsui K."/>
            <person name="Yamagishi A."/>
            <person name="Kikuchi H."/>
            <person name="Ikeo K."/>
            <person name="Gojobori T."/>
        </authorList>
    </citation>
    <scope>NUCLEOTIDE SEQUENCE [LARGE SCALE GENOMIC DNA]</scope>
    <source>
        <strain evidence="2">DSM 44549 / YS-314 / AJ 12310 / JCM 11189 / NBRC 100395</strain>
    </source>
</reference>
<name>Q8FLU2_COREF</name>
<dbReference type="EMBL" id="BA000035">
    <property type="protein sequence ID" value="BAC19578.1"/>
    <property type="molecule type" value="Genomic_DNA"/>
</dbReference>
<dbReference type="AlphaFoldDB" id="Q8FLU2"/>
<keyword evidence="2" id="KW-1185">Reference proteome</keyword>
<protein>
    <submittedName>
        <fullName evidence="1">Uncharacterized protein</fullName>
    </submittedName>
</protein>
<evidence type="ECO:0000313" key="2">
    <source>
        <dbReference type="Proteomes" id="UP000001409"/>
    </source>
</evidence>
<proteinExistence type="predicted"/>
<dbReference type="Proteomes" id="UP000001409">
    <property type="component" value="Chromosome"/>
</dbReference>
<dbReference type="STRING" id="196164.gene:10743216"/>
<dbReference type="KEGG" id="cef:CE2768"/>
<evidence type="ECO:0000313" key="1">
    <source>
        <dbReference type="EMBL" id="BAC19578.1"/>
    </source>
</evidence>
<sequence length="56" mass="6459">MLFDARHPARQCRLRNTEPIRRLRQVPGLGNLDEKAEIIDSHGGSLCRKRMENSCL</sequence>